<dbReference type="EMBL" id="JACHIF010000001">
    <property type="protein sequence ID" value="MBB5036387.1"/>
    <property type="molecule type" value="Genomic_DNA"/>
</dbReference>
<proteinExistence type="predicted"/>
<name>A0A7W7YI00_9BACT</name>
<dbReference type="Proteomes" id="UP000534294">
    <property type="component" value="Unassembled WGS sequence"/>
</dbReference>
<organism evidence="1 2">
    <name type="scientific">Prosthecobacter dejongeii</name>
    <dbReference type="NCBI Taxonomy" id="48465"/>
    <lineage>
        <taxon>Bacteria</taxon>
        <taxon>Pseudomonadati</taxon>
        <taxon>Verrucomicrobiota</taxon>
        <taxon>Verrucomicrobiia</taxon>
        <taxon>Verrucomicrobiales</taxon>
        <taxon>Verrucomicrobiaceae</taxon>
        <taxon>Prosthecobacter</taxon>
    </lineage>
</organism>
<keyword evidence="2" id="KW-1185">Reference proteome</keyword>
<evidence type="ECO:0000313" key="2">
    <source>
        <dbReference type="Proteomes" id="UP000534294"/>
    </source>
</evidence>
<protein>
    <submittedName>
        <fullName evidence="1">Uncharacterized protein</fullName>
    </submittedName>
</protein>
<reference evidence="1 2" key="1">
    <citation type="submission" date="2020-08" db="EMBL/GenBank/DDBJ databases">
        <title>Genomic Encyclopedia of Type Strains, Phase IV (KMG-IV): sequencing the most valuable type-strain genomes for metagenomic binning, comparative biology and taxonomic classification.</title>
        <authorList>
            <person name="Goeker M."/>
        </authorList>
    </citation>
    <scope>NUCLEOTIDE SEQUENCE [LARGE SCALE GENOMIC DNA]</scope>
    <source>
        <strain evidence="1 2">DSM 12251</strain>
    </source>
</reference>
<evidence type="ECO:0000313" key="1">
    <source>
        <dbReference type="EMBL" id="MBB5036387.1"/>
    </source>
</evidence>
<gene>
    <name evidence="1" type="ORF">HNQ64_000621</name>
</gene>
<sequence>MDSFLEARFIKKRVFGVTEDPFGEELFKAG</sequence>
<accession>A0A7W7YI00</accession>
<comment type="caution">
    <text evidence="1">The sequence shown here is derived from an EMBL/GenBank/DDBJ whole genome shotgun (WGS) entry which is preliminary data.</text>
</comment>
<dbReference type="AlphaFoldDB" id="A0A7W7YI00"/>